<dbReference type="PANTHER" id="PTHR45460:SF2">
    <property type="entry name" value="ALPHA 1,3 GLUCANASE, GH71 FAMILY (EUROFUNG)"/>
    <property type="match status" value="1"/>
</dbReference>
<reference evidence="2 3" key="1">
    <citation type="submission" date="2019-02" db="EMBL/GenBank/DDBJ databases">
        <title>Deep-cultivation of Planctomycetes and their phenomic and genomic characterization uncovers novel biology.</title>
        <authorList>
            <person name="Wiegand S."/>
            <person name="Jogler M."/>
            <person name="Boedeker C."/>
            <person name="Pinto D."/>
            <person name="Vollmers J."/>
            <person name="Rivas-Marin E."/>
            <person name="Kohn T."/>
            <person name="Peeters S.H."/>
            <person name="Heuer A."/>
            <person name="Rast P."/>
            <person name="Oberbeckmann S."/>
            <person name="Bunk B."/>
            <person name="Jeske O."/>
            <person name="Meyerdierks A."/>
            <person name="Storesund J.E."/>
            <person name="Kallscheuer N."/>
            <person name="Luecker S."/>
            <person name="Lage O.M."/>
            <person name="Pohl T."/>
            <person name="Merkel B.J."/>
            <person name="Hornburger P."/>
            <person name="Mueller R.-W."/>
            <person name="Bruemmer F."/>
            <person name="Labrenz M."/>
            <person name="Spormann A.M."/>
            <person name="Op Den Camp H."/>
            <person name="Overmann J."/>
            <person name="Amann R."/>
            <person name="Jetten M.S.M."/>
            <person name="Mascher T."/>
            <person name="Medema M.H."/>
            <person name="Devos D.P."/>
            <person name="Kaster A.-K."/>
            <person name="Ovreas L."/>
            <person name="Rohde M."/>
            <person name="Galperin M.Y."/>
            <person name="Jogler C."/>
        </authorList>
    </citation>
    <scope>NUCLEOTIDE SEQUENCE [LARGE SCALE GENOMIC DNA]</scope>
    <source>
        <strain evidence="2 3">Poly59</strain>
    </source>
</reference>
<dbReference type="Proteomes" id="UP000317977">
    <property type="component" value="Unassembled WGS sequence"/>
</dbReference>
<dbReference type="InterPro" id="IPR028994">
    <property type="entry name" value="Integrin_alpha_N"/>
</dbReference>
<dbReference type="Gene3D" id="2.130.10.130">
    <property type="entry name" value="Integrin alpha, N-terminal"/>
    <property type="match status" value="2"/>
</dbReference>
<sequence length="538" mass="58358">MHLSARHVSTLICVVVVFSLGCRDSNENDVAGNFGKSSSGTLRRLPPTNSGPNVGLNILNASEKAEFVERVRPQVEQFCGDCHVMALPSSSAVDDWVAEVEQGFSLYEFSGRTDLQLPDRSDVLKFFQYQAPEHIELTNGITGYPESPVPFRETTVRFPGNRPPVVTNVTLMDLGIQETLALVYCDIGSGAILAHWPAEPEPTTIRLATVFQPVHVESCDLDDDGNVDLVVADIGEFNANESDLGQVVWLHRRGDSSSFEKTVLLDGLGRVSDVRPGDFDGDGDTDLLVGVFGWRKTGQILLMLNDGNDSGGVPEFTIKKIDDRNGAIHVPPIDLNGDGHLDFIVLLSQEHERVEVFLNDGAGNFENELLWAAPNPAYGSSGIELVDMDGDKDIDLLYVNGDSFDRGAKAHHSVQWLENVGGNSFAHHHVCNMPGAMDATAADFDGDGDMDIVAASLLAGDSRQQLNAVDSSSLVILTQTGNGEFVPARIEGKLHQHLSLVAGDFDHNGTVDVAVGNFIRDAVSDLPDLVIHWNERQQ</sequence>
<dbReference type="AlphaFoldDB" id="A0A5C6EK27"/>
<evidence type="ECO:0000256" key="1">
    <source>
        <dbReference type="ARBA" id="ARBA00022729"/>
    </source>
</evidence>
<comment type="caution">
    <text evidence="2">The sequence shown here is derived from an EMBL/GenBank/DDBJ whole genome shotgun (WGS) entry which is preliminary data.</text>
</comment>
<dbReference type="PANTHER" id="PTHR45460">
    <property type="entry name" value="SIMILAR TO CYSTEINE PROTEINASE"/>
    <property type="match status" value="1"/>
</dbReference>
<dbReference type="PROSITE" id="PS51257">
    <property type="entry name" value="PROKAR_LIPOPROTEIN"/>
    <property type="match status" value="1"/>
</dbReference>
<accession>A0A5C6EK27</accession>
<dbReference type="InterPro" id="IPR013517">
    <property type="entry name" value="FG-GAP"/>
</dbReference>
<evidence type="ECO:0000313" key="3">
    <source>
        <dbReference type="Proteomes" id="UP000317977"/>
    </source>
</evidence>
<dbReference type="OrthoDB" id="227135at2"/>
<proteinExistence type="predicted"/>
<keyword evidence="3" id="KW-1185">Reference proteome</keyword>
<dbReference type="SUPFAM" id="SSF69318">
    <property type="entry name" value="Integrin alpha N-terminal domain"/>
    <property type="match status" value="1"/>
</dbReference>
<keyword evidence="1" id="KW-0732">Signal</keyword>
<organism evidence="2 3">
    <name type="scientific">Rubripirellula reticaptiva</name>
    <dbReference type="NCBI Taxonomy" id="2528013"/>
    <lineage>
        <taxon>Bacteria</taxon>
        <taxon>Pseudomonadati</taxon>
        <taxon>Planctomycetota</taxon>
        <taxon>Planctomycetia</taxon>
        <taxon>Pirellulales</taxon>
        <taxon>Pirellulaceae</taxon>
        <taxon>Rubripirellula</taxon>
    </lineage>
</organism>
<evidence type="ECO:0000313" key="2">
    <source>
        <dbReference type="EMBL" id="TWU49412.1"/>
    </source>
</evidence>
<protein>
    <submittedName>
        <fullName evidence="2">FG-GAP repeat protein</fullName>
    </submittedName>
</protein>
<dbReference type="EMBL" id="SJPX01000004">
    <property type="protein sequence ID" value="TWU49412.1"/>
    <property type="molecule type" value="Genomic_DNA"/>
</dbReference>
<gene>
    <name evidence="2" type="ORF">Poly59_40270</name>
</gene>
<name>A0A5C6EK27_9BACT</name>
<dbReference type="Pfam" id="PF13517">
    <property type="entry name" value="FG-GAP_3"/>
    <property type="match status" value="2"/>
</dbReference>